<evidence type="ECO:0000313" key="3">
    <source>
        <dbReference type="Proteomes" id="UP001356427"/>
    </source>
</evidence>
<dbReference type="Proteomes" id="UP001356427">
    <property type="component" value="Unassembled WGS sequence"/>
</dbReference>
<evidence type="ECO:0000313" key="2">
    <source>
        <dbReference type="EMBL" id="KAK6314204.1"/>
    </source>
</evidence>
<protein>
    <submittedName>
        <fullName evidence="2">Uncharacterized protein</fullName>
    </submittedName>
</protein>
<feature type="compositionally biased region" description="Polar residues" evidence="1">
    <location>
        <begin position="57"/>
        <end position="74"/>
    </location>
</feature>
<dbReference type="AlphaFoldDB" id="A0AAN8LPW2"/>
<reference evidence="2 3" key="1">
    <citation type="submission" date="2021-04" db="EMBL/GenBank/DDBJ databases">
        <authorList>
            <person name="De Guttry C."/>
            <person name="Zahm M."/>
            <person name="Klopp C."/>
            <person name="Cabau C."/>
            <person name="Louis A."/>
            <person name="Berthelot C."/>
            <person name="Parey E."/>
            <person name="Roest Crollius H."/>
            <person name="Montfort J."/>
            <person name="Robinson-Rechavi M."/>
            <person name="Bucao C."/>
            <person name="Bouchez O."/>
            <person name="Gislard M."/>
            <person name="Lluch J."/>
            <person name="Milhes M."/>
            <person name="Lampietro C."/>
            <person name="Lopez Roques C."/>
            <person name="Donnadieu C."/>
            <person name="Braasch I."/>
            <person name="Desvignes T."/>
            <person name="Postlethwait J."/>
            <person name="Bobe J."/>
            <person name="Wedekind C."/>
            <person name="Guiguen Y."/>
        </authorList>
    </citation>
    <scope>NUCLEOTIDE SEQUENCE [LARGE SCALE GENOMIC DNA]</scope>
    <source>
        <strain evidence="2">Cs_M1</strain>
        <tissue evidence="2">Blood</tissue>
    </source>
</reference>
<proteinExistence type="predicted"/>
<feature type="region of interest" description="Disordered" evidence="1">
    <location>
        <begin position="1"/>
        <end position="74"/>
    </location>
</feature>
<gene>
    <name evidence="2" type="ORF">J4Q44_G00156630</name>
</gene>
<name>A0AAN8LPW2_9TELE</name>
<sequence>MSIQKPTLGDSKSSKAAPLAKNNSLTNESTFVPPRPAPPKPGGVKPQVGSPARRSMAPQSFRNPTHKTSYQTQQ</sequence>
<accession>A0AAN8LPW2</accession>
<organism evidence="2 3">
    <name type="scientific">Coregonus suidteri</name>
    <dbReference type="NCBI Taxonomy" id="861788"/>
    <lineage>
        <taxon>Eukaryota</taxon>
        <taxon>Metazoa</taxon>
        <taxon>Chordata</taxon>
        <taxon>Craniata</taxon>
        <taxon>Vertebrata</taxon>
        <taxon>Euteleostomi</taxon>
        <taxon>Actinopterygii</taxon>
        <taxon>Neopterygii</taxon>
        <taxon>Teleostei</taxon>
        <taxon>Protacanthopterygii</taxon>
        <taxon>Salmoniformes</taxon>
        <taxon>Salmonidae</taxon>
        <taxon>Coregoninae</taxon>
        <taxon>Coregonus</taxon>
    </lineage>
</organism>
<evidence type="ECO:0000256" key="1">
    <source>
        <dbReference type="SAM" id="MobiDB-lite"/>
    </source>
</evidence>
<feature type="compositionally biased region" description="Low complexity" evidence="1">
    <location>
        <begin position="42"/>
        <end position="51"/>
    </location>
</feature>
<keyword evidence="3" id="KW-1185">Reference proteome</keyword>
<dbReference type="EMBL" id="JAGTTL010000013">
    <property type="protein sequence ID" value="KAK6314204.1"/>
    <property type="molecule type" value="Genomic_DNA"/>
</dbReference>
<comment type="caution">
    <text evidence="2">The sequence shown here is derived from an EMBL/GenBank/DDBJ whole genome shotgun (WGS) entry which is preliminary data.</text>
</comment>
<feature type="compositionally biased region" description="Polar residues" evidence="1">
    <location>
        <begin position="21"/>
        <end position="30"/>
    </location>
</feature>